<proteinExistence type="predicted"/>
<keyword evidence="1" id="KW-0732">Signal</keyword>
<sequence length="222" mass="22643">MKASAIICCLLFLTIPQEASSQTIKLLAGNTLNGAVTGVSLGGAVMGLQNSDDFAPARVGVGAGTLFGIGVGFYDVSQVAKGEQFYISGTFNDGTNTSIIVLLDTFYGAAAGAIVASSITLIANKPIVDALQYGSSAGAWVGFGFGLVDAFALSKGPGDYTVSATGNSGNQADGLLSYSNKSNNLGIGLVNPSLTSVTNLNQTDFSKRTAFNLELVNLSLNF</sequence>
<evidence type="ECO:0000313" key="2">
    <source>
        <dbReference type="EMBL" id="NGP75819.1"/>
    </source>
</evidence>
<feature type="chain" id="PRO_5026956053" description="Outer membrane protein beta-barrel domain-containing protein" evidence="1">
    <location>
        <begin position="20"/>
        <end position="222"/>
    </location>
</feature>
<accession>A0A6M1SLE3</accession>
<dbReference type="EMBL" id="JAALLT010000002">
    <property type="protein sequence ID" value="NGP75819.1"/>
    <property type="molecule type" value="Genomic_DNA"/>
</dbReference>
<protein>
    <recommendedName>
        <fullName evidence="4">Outer membrane protein beta-barrel domain-containing protein</fullName>
    </recommendedName>
</protein>
<keyword evidence="3" id="KW-1185">Reference proteome</keyword>
<evidence type="ECO:0000313" key="3">
    <source>
        <dbReference type="Proteomes" id="UP000473278"/>
    </source>
</evidence>
<gene>
    <name evidence="2" type="ORF">G3570_04190</name>
</gene>
<comment type="caution">
    <text evidence="2">The sequence shown here is derived from an EMBL/GenBank/DDBJ whole genome shotgun (WGS) entry which is preliminary data.</text>
</comment>
<evidence type="ECO:0000256" key="1">
    <source>
        <dbReference type="SAM" id="SignalP"/>
    </source>
</evidence>
<dbReference type="AlphaFoldDB" id="A0A6M1SLE3"/>
<evidence type="ECO:0008006" key="4">
    <source>
        <dbReference type="Google" id="ProtNLM"/>
    </source>
</evidence>
<feature type="signal peptide" evidence="1">
    <location>
        <begin position="1"/>
        <end position="19"/>
    </location>
</feature>
<name>A0A6M1SLE3_9BACT</name>
<reference evidence="2 3" key="1">
    <citation type="submission" date="2020-02" db="EMBL/GenBank/DDBJ databases">
        <title>Balneolaceae bacterium YR4-1, complete genome.</title>
        <authorList>
            <person name="Li Y."/>
            <person name="Wu S."/>
        </authorList>
    </citation>
    <scope>NUCLEOTIDE SEQUENCE [LARGE SCALE GENOMIC DNA]</scope>
    <source>
        <strain evidence="2 3">YR4-1</strain>
    </source>
</reference>
<organism evidence="2 3">
    <name type="scientific">Halalkalibaculum roseum</name>
    <dbReference type="NCBI Taxonomy" id="2709311"/>
    <lineage>
        <taxon>Bacteria</taxon>
        <taxon>Pseudomonadati</taxon>
        <taxon>Balneolota</taxon>
        <taxon>Balneolia</taxon>
        <taxon>Balneolales</taxon>
        <taxon>Balneolaceae</taxon>
        <taxon>Halalkalibaculum</taxon>
    </lineage>
</organism>
<dbReference type="Proteomes" id="UP000473278">
    <property type="component" value="Unassembled WGS sequence"/>
</dbReference>